<feature type="region of interest" description="Disordered" evidence="1">
    <location>
        <begin position="124"/>
        <end position="144"/>
    </location>
</feature>
<accession>A0A9D2CCF7</accession>
<sequence>MEKNHPISELMSTTMQKIREMVDVNTIVGTPIHTDDGVTLIPVSRLSFGFASGGSDFTTKNQKPDAENSFGGGSGAGVNIAPVAFLIVKGDSVKLLPVAPPAGNAVDRVVELVPEMFDKVTGFIEKQDKGDKEPAEKHAGHYQE</sequence>
<dbReference type="PIRSF" id="PIRSF021377">
    <property type="entry name" value="YtfJ"/>
    <property type="match status" value="1"/>
</dbReference>
<dbReference type="EMBL" id="DXCX01000027">
    <property type="protein sequence ID" value="HIY72806.1"/>
    <property type="molecule type" value="Genomic_DNA"/>
</dbReference>
<protein>
    <submittedName>
        <fullName evidence="2">GerW family sporulation protein</fullName>
    </submittedName>
</protein>
<dbReference type="AlphaFoldDB" id="A0A9D2CCF7"/>
<proteinExistence type="predicted"/>
<gene>
    <name evidence="2" type="primary">ytfJ</name>
    <name evidence="2" type="ORF">H9826_02360</name>
</gene>
<evidence type="ECO:0000313" key="3">
    <source>
        <dbReference type="Proteomes" id="UP000886824"/>
    </source>
</evidence>
<dbReference type="PANTHER" id="PTHR39162:SF1">
    <property type="entry name" value="SPORULATION PROTEIN YTFJ"/>
    <property type="match status" value="1"/>
</dbReference>
<evidence type="ECO:0000313" key="2">
    <source>
        <dbReference type="EMBL" id="HIY72806.1"/>
    </source>
</evidence>
<name>A0A9D2CCF7_9FIRM</name>
<dbReference type="Pfam" id="PF09579">
    <property type="entry name" value="Spore_YtfJ"/>
    <property type="match status" value="1"/>
</dbReference>
<comment type="caution">
    <text evidence="2">The sequence shown here is derived from an EMBL/GenBank/DDBJ whole genome shotgun (WGS) entry which is preliminary data.</text>
</comment>
<dbReference type="PANTHER" id="PTHR39162">
    <property type="entry name" value="GLL3345 PROTEIN"/>
    <property type="match status" value="1"/>
</dbReference>
<reference evidence="2" key="2">
    <citation type="submission" date="2021-04" db="EMBL/GenBank/DDBJ databases">
        <authorList>
            <person name="Gilroy R."/>
        </authorList>
    </citation>
    <scope>NUCLEOTIDE SEQUENCE</scope>
    <source>
        <strain evidence="2">CHK33-7979</strain>
    </source>
</reference>
<reference evidence="2" key="1">
    <citation type="journal article" date="2021" name="PeerJ">
        <title>Extensive microbial diversity within the chicken gut microbiome revealed by metagenomics and culture.</title>
        <authorList>
            <person name="Gilroy R."/>
            <person name="Ravi A."/>
            <person name="Getino M."/>
            <person name="Pursley I."/>
            <person name="Horton D.L."/>
            <person name="Alikhan N.F."/>
            <person name="Baker D."/>
            <person name="Gharbi K."/>
            <person name="Hall N."/>
            <person name="Watson M."/>
            <person name="Adriaenssens E.M."/>
            <person name="Foster-Nyarko E."/>
            <person name="Jarju S."/>
            <person name="Secka A."/>
            <person name="Antonio M."/>
            <person name="Oren A."/>
            <person name="Chaudhuri R.R."/>
            <person name="La Ragione R."/>
            <person name="Hildebrand F."/>
            <person name="Pallen M.J."/>
        </authorList>
    </citation>
    <scope>NUCLEOTIDE SEQUENCE</scope>
    <source>
        <strain evidence="2">CHK33-7979</strain>
    </source>
</reference>
<dbReference type="NCBIfam" id="TIGR02874">
    <property type="entry name" value="spore_ytfJ"/>
    <property type="match status" value="1"/>
</dbReference>
<evidence type="ECO:0000256" key="1">
    <source>
        <dbReference type="SAM" id="MobiDB-lite"/>
    </source>
</evidence>
<organism evidence="2 3">
    <name type="scientific">Candidatus Intestinimonas merdavium</name>
    <dbReference type="NCBI Taxonomy" id="2838622"/>
    <lineage>
        <taxon>Bacteria</taxon>
        <taxon>Bacillati</taxon>
        <taxon>Bacillota</taxon>
        <taxon>Clostridia</taxon>
        <taxon>Eubacteriales</taxon>
        <taxon>Intestinimonas</taxon>
    </lineage>
</organism>
<feature type="compositionally biased region" description="Basic and acidic residues" evidence="1">
    <location>
        <begin position="125"/>
        <end position="144"/>
    </location>
</feature>
<dbReference type="InterPro" id="IPR014229">
    <property type="entry name" value="Spore_YtfJ"/>
</dbReference>
<dbReference type="Proteomes" id="UP000886824">
    <property type="component" value="Unassembled WGS sequence"/>
</dbReference>